<dbReference type="InterPro" id="IPR014964">
    <property type="entry name" value="DUF1830"/>
</dbReference>
<comment type="caution">
    <text evidence="1">The sequence shown here is derived from an EMBL/GenBank/DDBJ whole genome shotgun (WGS) entry which is preliminary data.</text>
</comment>
<protein>
    <submittedName>
        <fullName evidence="1">DUF1830 domain-containing protein</fullName>
    </submittedName>
</protein>
<keyword evidence="2" id="KW-1185">Reference proteome</keyword>
<reference evidence="2" key="1">
    <citation type="submission" date="2023-07" db="EMBL/GenBank/DDBJ databases">
        <authorList>
            <person name="Luz R."/>
            <person name="Cordeiro R."/>
            <person name="Fonseca A."/>
            <person name="Goncalves V."/>
        </authorList>
    </citation>
    <scope>NUCLEOTIDE SEQUENCE [LARGE SCALE GENOMIC DNA]</scope>
    <source>
        <strain evidence="2">BACA0444</strain>
    </source>
</reference>
<dbReference type="AlphaFoldDB" id="A0AAE4JUQ5"/>
<name>A0AAE4JUQ5_9CYAN</name>
<accession>A0AAE4JUQ5</accession>
<dbReference type="Pfam" id="PF08865">
    <property type="entry name" value="DUF1830"/>
    <property type="match status" value="1"/>
</dbReference>
<evidence type="ECO:0000313" key="1">
    <source>
        <dbReference type="EMBL" id="MDS3859271.1"/>
    </source>
</evidence>
<sequence>MSQVFDPVPSEHPDRILCCYVNVSSKMQIARISNIPNWYFERVVFPGQRLVFEAIQAAQLEIHSGMMASAILSDTIPCQRLVIQEGGEEFFTADPYAQQRIEEFNEGRSPVPSLSGERDS</sequence>
<gene>
    <name evidence="1" type="ORF">RIF25_00480</name>
</gene>
<proteinExistence type="predicted"/>
<dbReference type="Proteomes" id="UP001268256">
    <property type="component" value="Unassembled WGS sequence"/>
</dbReference>
<evidence type="ECO:0000313" key="2">
    <source>
        <dbReference type="Proteomes" id="UP001268256"/>
    </source>
</evidence>
<dbReference type="RefSeq" id="WP_322876606.1">
    <property type="nucleotide sequence ID" value="NZ_JAVMIP010000001.1"/>
</dbReference>
<dbReference type="EMBL" id="JAVMIP010000001">
    <property type="protein sequence ID" value="MDS3859271.1"/>
    <property type="molecule type" value="Genomic_DNA"/>
</dbReference>
<organism evidence="1 2">
    <name type="scientific">Pseudocalidococcus azoricus BACA0444</name>
    <dbReference type="NCBI Taxonomy" id="2918990"/>
    <lineage>
        <taxon>Bacteria</taxon>
        <taxon>Bacillati</taxon>
        <taxon>Cyanobacteriota</taxon>
        <taxon>Cyanophyceae</taxon>
        <taxon>Acaryochloridales</taxon>
        <taxon>Thermosynechococcaceae</taxon>
        <taxon>Pseudocalidococcus</taxon>
        <taxon>Pseudocalidococcus azoricus</taxon>
    </lineage>
</organism>